<keyword evidence="1 8" id="KW-0004">4Fe-4S</keyword>
<dbReference type="CDD" id="cd01335">
    <property type="entry name" value="Radical_SAM"/>
    <property type="match status" value="1"/>
</dbReference>
<feature type="domain" description="Radical SAM core" evidence="10">
    <location>
        <begin position="136"/>
        <end position="365"/>
    </location>
</feature>
<feature type="binding site" evidence="8">
    <location>
        <position position="157"/>
    </location>
    <ligand>
        <name>[4Fe-4S] cluster</name>
        <dbReference type="ChEBI" id="CHEBI:49883"/>
        <label>2</label>
        <note>4Fe-4S-S-AdoMet</note>
    </ligand>
</feature>
<dbReference type="SFLD" id="SFLDG01061">
    <property type="entry name" value="methylthiotransferase"/>
    <property type="match status" value="1"/>
</dbReference>
<dbReference type="InterPro" id="IPR005839">
    <property type="entry name" value="Methylthiotransferase"/>
</dbReference>
<dbReference type="PANTHER" id="PTHR43837:SF1">
    <property type="entry name" value="RIBOSOMAL PROTEIN US12 METHYLTHIOTRANSFERASE RIMO"/>
    <property type="match status" value="1"/>
</dbReference>
<gene>
    <name evidence="8 11" type="primary">rimO</name>
    <name evidence="11" type="ORF">NCTC12221_01657</name>
</gene>
<dbReference type="Gene3D" id="3.40.50.12160">
    <property type="entry name" value="Methylthiotransferase, N-terminal domain"/>
    <property type="match status" value="1"/>
</dbReference>
<dbReference type="PROSITE" id="PS51918">
    <property type="entry name" value="RADICAL_SAM"/>
    <property type="match status" value="1"/>
</dbReference>
<dbReference type="GO" id="GO:0005829">
    <property type="term" value="C:cytosol"/>
    <property type="evidence" value="ECO:0007669"/>
    <property type="project" value="TreeGrafter"/>
</dbReference>
<dbReference type="SFLD" id="SFLDF00274">
    <property type="entry name" value="ribosomal_protein_S12_methylth"/>
    <property type="match status" value="1"/>
</dbReference>
<dbReference type="InterPro" id="IPR007197">
    <property type="entry name" value="rSAM"/>
</dbReference>
<dbReference type="EC" id="2.8.4.4" evidence="8"/>
<keyword evidence="7 8" id="KW-0411">Iron-sulfur</keyword>
<dbReference type="GO" id="GO:0051539">
    <property type="term" value="F:4 iron, 4 sulfur cluster binding"/>
    <property type="evidence" value="ECO:0007669"/>
    <property type="project" value="UniProtKB-UniRule"/>
</dbReference>
<dbReference type="Pfam" id="PF04055">
    <property type="entry name" value="Radical_SAM"/>
    <property type="match status" value="1"/>
</dbReference>
<evidence type="ECO:0000313" key="11">
    <source>
        <dbReference type="EMBL" id="STP13579.1"/>
    </source>
</evidence>
<feature type="binding site" evidence="8">
    <location>
        <position position="15"/>
    </location>
    <ligand>
        <name>[4Fe-4S] cluster</name>
        <dbReference type="ChEBI" id="CHEBI:49883"/>
        <label>1</label>
    </ligand>
</feature>
<evidence type="ECO:0000259" key="9">
    <source>
        <dbReference type="PROSITE" id="PS51449"/>
    </source>
</evidence>
<dbReference type="InterPro" id="IPR005840">
    <property type="entry name" value="Ribosomal_uS12_MeSTrfase_RimO"/>
</dbReference>
<keyword evidence="2 8" id="KW-0963">Cytoplasm</keyword>
<organism evidence="11 12">
    <name type="scientific">Helicobacter cinaedi</name>
    <dbReference type="NCBI Taxonomy" id="213"/>
    <lineage>
        <taxon>Bacteria</taxon>
        <taxon>Pseudomonadati</taxon>
        <taxon>Campylobacterota</taxon>
        <taxon>Epsilonproteobacteria</taxon>
        <taxon>Campylobacterales</taxon>
        <taxon>Helicobacteraceae</taxon>
        <taxon>Helicobacter</taxon>
    </lineage>
</organism>
<feature type="domain" description="MTTase N-terminal" evidence="9">
    <location>
        <begin position="6"/>
        <end position="118"/>
    </location>
</feature>
<dbReference type="GO" id="GO:0046872">
    <property type="term" value="F:metal ion binding"/>
    <property type="evidence" value="ECO:0007669"/>
    <property type="project" value="UniProtKB-KW"/>
</dbReference>
<comment type="cofactor">
    <cofactor evidence="8">
        <name>[4Fe-4S] cluster</name>
        <dbReference type="ChEBI" id="CHEBI:49883"/>
    </cofactor>
    <text evidence="8">Binds 2 [4Fe-4S] clusters. One cluster is coordinated with 3 cysteines and an exchangeable S-adenosyl-L-methionine.</text>
</comment>
<dbReference type="InterPro" id="IPR058240">
    <property type="entry name" value="rSAM_sf"/>
</dbReference>
<dbReference type="SMART" id="SM00729">
    <property type="entry name" value="Elp3"/>
    <property type="match status" value="1"/>
</dbReference>
<evidence type="ECO:0000256" key="2">
    <source>
        <dbReference type="ARBA" id="ARBA00022490"/>
    </source>
</evidence>
<dbReference type="PROSITE" id="PS51449">
    <property type="entry name" value="MTTASE_N"/>
    <property type="match status" value="1"/>
</dbReference>
<comment type="catalytic activity">
    <reaction evidence="8">
        <text>L-aspartate(89)-[ribosomal protein uS12]-hydrogen + (sulfur carrier)-SH + AH2 + 2 S-adenosyl-L-methionine = 3-methylsulfanyl-L-aspartate(89)-[ribosomal protein uS12]-hydrogen + (sulfur carrier)-H + 5'-deoxyadenosine + L-methionine + A + S-adenosyl-L-homocysteine + 2 H(+)</text>
        <dbReference type="Rhea" id="RHEA:37087"/>
        <dbReference type="Rhea" id="RHEA-COMP:10460"/>
        <dbReference type="Rhea" id="RHEA-COMP:10461"/>
        <dbReference type="Rhea" id="RHEA-COMP:14737"/>
        <dbReference type="Rhea" id="RHEA-COMP:14739"/>
        <dbReference type="ChEBI" id="CHEBI:13193"/>
        <dbReference type="ChEBI" id="CHEBI:15378"/>
        <dbReference type="ChEBI" id="CHEBI:17319"/>
        <dbReference type="ChEBI" id="CHEBI:17499"/>
        <dbReference type="ChEBI" id="CHEBI:29917"/>
        <dbReference type="ChEBI" id="CHEBI:29961"/>
        <dbReference type="ChEBI" id="CHEBI:57844"/>
        <dbReference type="ChEBI" id="CHEBI:57856"/>
        <dbReference type="ChEBI" id="CHEBI:59789"/>
        <dbReference type="ChEBI" id="CHEBI:64428"/>
        <dbReference type="ChEBI" id="CHEBI:73599"/>
        <dbReference type="EC" id="2.8.4.4"/>
    </reaction>
</comment>
<comment type="similarity">
    <text evidence="8">Belongs to the methylthiotransferase family. RimO subfamily.</text>
</comment>
<dbReference type="GO" id="GO:0103039">
    <property type="term" value="F:protein methylthiotransferase activity"/>
    <property type="evidence" value="ECO:0007669"/>
    <property type="project" value="UniProtKB-EC"/>
</dbReference>
<dbReference type="SFLD" id="SFLDG01082">
    <property type="entry name" value="B12-binding_domain_containing"/>
    <property type="match status" value="1"/>
</dbReference>
<evidence type="ECO:0000313" key="12">
    <source>
        <dbReference type="Proteomes" id="UP000255335"/>
    </source>
</evidence>
<dbReference type="NCBIfam" id="TIGR01125">
    <property type="entry name" value="30S ribosomal protein S12 methylthiotransferase RimO"/>
    <property type="match status" value="1"/>
</dbReference>
<dbReference type="GO" id="GO:0006400">
    <property type="term" value="P:tRNA modification"/>
    <property type="evidence" value="ECO:0007669"/>
    <property type="project" value="InterPro"/>
</dbReference>
<keyword evidence="6 8" id="KW-0408">Iron</keyword>
<evidence type="ECO:0000256" key="4">
    <source>
        <dbReference type="ARBA" id="ARBA00022691"/>
    </source>
</evidence>
<accession>A0A377JY50</accession>
<keyword evidence="3 8" id="KW-0808">Transferase</keyword>
<comment type="function">
    <text evidence="8">Catalyzes the methylthiolation of an aspartic acid residue of ribosomal protein uS12.</text>
</comment>
<dbReference type="InterPro" id="IPR020612">
    <property type="entry name" value="Methylthiotransferase_CS"/>
</dbReference>
<evidence type="ECO:0000256" key="1">
    <source>
        <dbReference type="ARBA" id="ARBA00022485"/>
    </source>
</evidence>
<sequence>MQFSTNYLHLISLGCTKNLVDSEVMLGKLKSYQLTPEITKADIIIVNTCGFIESAKQESIQTILEASALRKNGAVLVVSGCLSERYANELKEEIPEIDIITGVGDYDKIDVMVKDLKSLQSQRVFLATESNERVIIGSSFHAYIKLSEGCNQSCSFCAIPSFKGKLHSRTLDSTIKELQSLYERGFRDFSLIAQDSSSYLRDLGQKDGLIELIKAIDNLQLPISCRILYLYPTTTTLELIETIAHSTCFLPYFDMPIQHIADSMLKLMRRGANRAKHIELLESMRQIPHSFIRTSFVIGHPGEGEKEFMELHDFVESFNFDRINLFAYSPQVGTFAYDMPQSVNAKTTNERINKLNRIIKSQFKAHNKALLGQEVIAICEGKSEISEYFYKARLKLWGKDIDGEILINDSEICDNLGQMLPLDEGYYRILITEQKQDFLFARALERL</sequence>
<dbReference type="InterPro" id="IPR023404">
    <property type="entry name" value="rSAM_horseshoe"/>
</dbReference>
<dbReference type="EMBL" id="UGHZ01000003">
    <property type="protein sequence ID" value="STP13579.1"/>
    <property type="molecule type" value="Genomic_DNA"/>
</dbReference>
<evidence type="ECO:0000256" key="5">
    <source>
        <dbReference type="ARBA" id="ARBA00022723"/>
    </source>
</evidence>
<reference evidence="11 12" key="1">
    <citation type="submission" date="2018-06" db="EMBL/GenBank/DDBJ databases">
        <authorList>
            <consortium name="Pathogen Informatics"/>
            <person name="Doyle S."/>
        </authorList>
    </citation>
    <scope>NUCLEOTIDE SEQUENCE [LARGE SCALE GENOMIC DNA]</scope>
    <source>
        <strain evidence="11 12">NCTC12221</strain>
    </source>
</reference>
<dbReference type="PANTHER" id="PTHR43837">
    <property type="entry name" value="RIBOSOMAL PROTEIN S12 METHYLTHIOTRANSFERASE RIMO"/>
    <property type="match status" value="1"/>
</dbReference>
<dbReference type="AlphaFoldDB" id="A0A377JY50"/>
<dbReference type="RefSeq" id="WP_115026748.1">
    <property type="nucleotide sequence ID" value="NZ_UGHZ01000003.1"/>
</dbReference>
<dbReference type="InterPro" id="IPR038135">
    <property type="entry name" value="Methylthiotransferase_N_sf"/>
</dbReference>
<dbReference type="SUPFAM" id="SSF102114">
    <property type="entry name" value="Radical SAM enzymes"/>
    <property type="match status" value="1"/>
</dbReference>
<feature type="binding site" evidence="8">
    <location>
        <position position="81"/>
    </location>
    <ligand>
        <name>[4Fe-4S] cluster</name>
        <dbReference type="ChEBI" id="CHEBI:49883"/>
        <label>1</label>
    </ligand>
</feature>
<dbReference type="InterPro" id="IPR013848">
    <property type="entry name" value="Methylthiotransferase_N"/>
</dbReference>
<feature type="binding site" evidence="8">
    <location>
        <position position="49"/>
    </location>
    <ligand>
        <name>[4Fe-4S] cluster</name>
        <dbReference type="ChEBI" id="CHEBI:49883"/>
        <label>1</label>
    </ligand>
</feature>
<proteinExistence type="inferred from homology"/>
<name>A0A377JY50_9HELI</name>
<dbReference type="Pfam" id="PF00919">
    <property type="entry name" value="UPF0004"/>
    <property type="match status" value="1"/>
</dbReference>
<evidence type="ECO:0000259" key="10">
    <source>
        <dbReference type="PROSITE" id="PS51918"/>
    </source>
</evidence>
<dbReference type="PROSITE" id="PS01278">
    <property type="entry name" value="MTTASE_RADICAL"/>
    <property type="match status" value="1"/>
</dbReference>
<comment type="subcellular location">
    <subcellularLocation>
        <location evidence="8">Cytoplasm</location>
    </subcellularLocation>
</comment>
<keyword evidence="4 8" id="KW-0949">S-adenosyl-L-methionine</keyword>
<protein>
    <recommendedName>
        <fullName evidence="8">Ribosomal protein uS12 methylthiotransferase RimO</fullName>
        <shortName evidence="8">uS12 MTTase</shortName>
        <shortName evidence="8">uS12 methylthiotransferase</shortName>
        <ecNumber evidence="8">2.8.4.4</ecNumber>
    </recommendedName>
    <alternativeName>
        <fullName evidence="8">Ribosomal protein uS12 (aspartate-C(3))-methylthiotransferase</fullName>
    </alternativeName>
    <alternativeName>
        <fullName evidence="8">Ribosome maturation factor RimO</fullName>
    </alternativeName>
</protein>
<evidence type="ECO:0000256" key="8">
    <source>
        <dbReference type="HAMAP-Rule" id="MF_01865"/>
    </source>
</evidence>
<dbReference type="Proteomes" id="UP000255335">
    <property type="component" value="Unassembled WGS sequence"/>
</dbReference>
<feature type="binding site" evidence="8">
    <location>
        <position position="150"/>
    </location>
    <ligand>
        <name>[4Fe-4S] cluster</name>
        <dbReference type="ChEBI" id="CHEBI:49883"/>
        <label>2</label>
        <note>4Fe-4S-S-AdoMet</note>
    </ligand>
</feature>
<dbReference type="GO" id="GO:0035599">
    <property type="term" value="F:aspartic acid methylthiotransferase activity"/>
    <property type="evidence" value="ECO:0007669"/>
    <property type="project" value="TreeGrafter"/>
</dbReference>
<evidence type="ECO:0000256" key="3">
    <source>
        <dbReference type="ARBA" id="ARBA00022679"/>
    </source>
</evidence>
<evidence type="ECO:0000256" key="7">
    <source>
        <dbReference type="ARBA" id="ARBA00023014"/>
    </source>
</evidence>
<dbReference type="SFLD" id="SFLDS00029">
    <property type="entry name" value="Radical_SAM"/>
    <property type="match status" value="1"/>
</dbReference>
<dbReference type="NCBIfam" id="TIGR00089">
    <property type="entry name" value="MiaB/RimO family radical SAM methylthiotransferase"/>
    <property type="match status" value="1"/>
</dbReference>
<dbReference type="HAMAP" id="MF_01865">
    <property type="entry name" value="MTTase_RimO"/>
    <property type="match status" value="1"/>
</dbReference>
<dbReference type="InterPro" id="IPR006638">
    <property type="entry name" value="Elp3/MiaA/NifB-like_rSAM"/>
</dbReference>
<evidence type="ECO:0000256" key="6">
    <source>
        <dbReference type="ARBA" id="ARBA00023004"/>
    </source>
</evidence>
<dbReference type="Gene3D" id="3.80.30.20">
    <property type="entry name" value="tm_1862 like domain"/>
    <property type="match status" value="1"/>
</dbReference>
<keyword evidence="5 8" id="KW-0479">Metal-binding</keyword>
<feature type="binding site" evidence="8">
    <location>
        <position position="154"/>
    </location>
    <ligand>
        <name>[4Fe-4S] cluster</name>
        <dbReference type="ChEBI" id="CHEBI:49883"/>
        <label>2</label>
        <note>4Fe-4S-S-AdoMet</note>
    </ligand>
</feature>